<dbReference type="GO" id="GO:0047527">
    <property type="term" value="F:2,3-dihydroxybenzoate-serine ligase activity"/>
    <property type="evidence" value="ECO:0007669"/>
    <property type="project" value="TreeGrafter"/>
</dbReference>
<dbReference type="InterPro" id="IPR006162">
    <property type="entry name" value="Ppantetheine_attach_site"/>
</dbReference>
<dbReference type="Gene3D" id="1.10.1200.10">
    <property type="entry name" value="ACP-like"/>
    <property type="match status" value="2"/>
</dbReference>
<dbReference type="GO" id="GO:0009366">
    <property type="term" value="C:enterobactin synthetase complex"/>
    <property type="evidence" value="ECO:0007669"/>
    <property type="project" value="TreeGrafter"/>
</dbReference>
<evidence type="ECO:0000256" key="3">
    <source>
        <dbReference type="ARBA" id="ARBA00022553"/>
    </source>
</evidence>
<dbReference type="GO" id="GO:0043041">
    <property type="term" value="P:amino acid activation for nonribosomal peptide biosynthetic process"/>
    <property type="evidence" value="ECO:0007669"/>
    <property type="project" value="TreeGrafter"/>
</dbReference>
<dbReference type="InterPro" id="IPR045851">
    <property type="entry name" value="AMP-bd_C_sf"/>
</dbReference>
<accession>A0A6N7KM86</accession>
<comment type="cofactor">
    <cofactor evidence="1">
        <name>pantetheine 4'-phosphate</name>
        <dbReference type="ChEBI" id="CHEBI:47942"/>
    </cofactor>
</comment>
<sequence>MTDGTSVLRGPRVPHRAPYGIPGLVRDQRLRTPDAVACSDPHRSLTYTELDLLSDAAAAAVLRATGGRRGAVAVRMPRQTDLLVALLGILKAGCHYVPIATDEPAERVAAMVDTVRPLCTVVAQRQEALAPDGAPAVTVPRTPPADASPLREVAPDDPVYALFTSGSTGTPKAVLVGAAALANRILWMSGRFGLDGRDRVLQKTPSTFDVAGWEFFLPVVTGARCVFAPPDAHYDPQALGRVVDDEGITVCHFVPTVLDAHLRLTDAHHPSLRLVFCSGEPLPPALAARCAERFAARLHNLYGPTEAGIDVTHWPVPRGLTADGEVLIGAPIDNVDLRVLGPGGEPVPDGEPGELWIGGVQVALGYVGRPDLTEAAFAVRDGRRWYRTGDLVRAEGGLLRHLGRTDAQLKIRGVRIEPAEVEAALTTHPAVGAAAVVAVRPPGGAAPELVAVAVRTRGRAGADHEILAHVADRLPRAFVPHTLRWVERLPLTSSGKADRRRIGTETARWWASAVAGPDEPLDELARVWWEVLAVPADRRREDVGFLSLGGHSLAALTLLARVAQLYRIEVPLPLLLLENLTLAGLRTLVARTPRGPRRPASAAPADHSPLTPVQEPLWLLNRALADDSGNNVVGALRISAAVDGEALRAAARDVVERHDLLRAAVQATSGVPRWSYAPHADPPITTRTLTRPFDEAAVRGFVAEIATRAVPLDRPPLLNLGLLHGPGEALLVLSLHHLVADQHALELVAGDLAAAYTARAAGLAPEWPPAPSFAAFAHERADTAGSARWHDDLAYWERLLRDAPARTPLPFRLTGPAAPTLAGRRATAVLGADLSAAVDALLIRTGHTRATYVLACVTAVLAAWTGEESVAVGVPVSRRLHPEEPELVGPVLTTVPLWLDAGKYRDRDELLDHVRERSLEALGHATPTFQAIVRRLGLPPSPRDNPLFQVWVNDLSRVGPAPGFAGTPARWVDAAPPAALFDLNFYLRHDASDGYRIELLSREGLFDDAVVAELLRQVVEVATAFAEDRPPFGLPAPTPPAPEVAPAAPDVLARIRAVAARHPDALAVIGPQHALTYVELVRACERVAADVTAAGIGPGDVLELRATRTPGLPAALLGARQAGAAVAITDAGLPGPALAERQELLRPKAVLTVDGLAPGSAHEPRRLPGISHVLFTSGTSGRPAAVAVPPTALAATLDWYGRTFGLGPQDRIALLGGLGHDPLLRDVLAPLLAGGTAVVPPESAFTAPDRLFALLDDERITVLHATPALLELILSGRPAHATARLPHLRLVVSGGAPLTAGLVRSLRTVTAAPVVNAYGATETPQLASVWQLAAGQLPPAGLPDTAELPVGTGAGASDLLVLRPDGTPAPVGHTGEVVVRSPHLAAGYLDAAGRSDRFDAAAGTYRTGDRGRRDPSGAVVLHGRLDRQLSVNGYRLDPEQVERAALDHPAVRRAVAGLTPTAAGPVLSLSVRTAPGATTPDSADLRSHLRRLLPRYAVPTEIRVTTGEAPGDRSDRSKAAGAAAPAPAPGTPQDGQLAAQLAGLVREIVGLDLPPADNFFDAGLNSMAVVRLHALLCERLATAFPVTAMFEHPNLLALARFLSGEARTAPPPALRGGPPGSPASPVREAEQRLQLRRRIRHDLRRQV</sequence>
<dbReference type="Gene3D" id="3.30.559.30">
    <property type="entry name" value="Nonribosomal peptide synthetase, condensation domain"/>
    <property type="match status" value="1"/>
</dbReference>
<keyword evidence="2" id="KW-0596">Phosphopantetheine</keyword>
<dbReference type="Pfam" id="PF00550">
    <property type="entry name" value="PP-binding"/>
    <property type="match status" value="2"/>
</dbReference>
<dbReference type="Gene3D" id="3.30.300.30">
    <property type="match status" value="2"/>
</dbReference>
<dbReference type="InterPro" id="IPR001242">
    <property type="entry name" value="Condensation_dom"/>
</dbReference>
<dbReference type="SUPFAM" id="SSF56801">
    <property type="entry name" value="Acetyl-CoA synthetase-like"/>
    <property type="match status" value="2"/>
</dbReference>
<evidence type="ECO:0000256" key="4">
    <source>
        <dbReference type="SAM" id="MobiDB-lite"/>
    </source>
</evidence>
<dbReference type="PROSITE" id="PS00012">
    <property type="entry name" value="PHOSPHOPANTETHEINE"/>
    <property type="match status" value="1"/>
</dbReference>
<dbReference type="GO" id="GO:0008610">
    <property type="term" value="P:lipid biosynthetic process"/>
    <property type="evidence" value="ECO:0007669"/>
    <property type="project" value="UniProtKB-ARBA"/>
</dbReference>
<dbReference type="InterPro" id="IPR010071">
    <property type="entry name" value="AA_adenyl_dom"/>
</dbReference>
<evidence type="ECO:0000256" key="2">
    <source>
        <dbReference type="ARBA" id="ARBA00022450"/>
    </source>
</evidence>
<dbReference type="GO" id="GO:0005829">
    <property type="term" value="C:cytosol"/>
    <property type="evidence" value="ECO:0007669"/>
    <property type="project" value="TreeGrafter"/>
</dbReference>
<dbReference type="Pfam" id="PF00668">
    <property type="entry name" value="Condensation"/>
    <property type="match status" value="1"/>
</dbReference>
<dbReference type="SUPFAM" id="SSF47336">
    <property type="entry name" value="ACP-like"/>
    <property type="match status" value="2"/>
</dbReference>
<dbReference type="SMART" id="SM00823">
    <property type="entry name" value="PKS_PP"/>
    <property type="match status" value="2"/>
</dbReference>
<reference evidence="6 7" key="1">
    <citation type="submission" date="2019-09" db="EMBL/GenBank/DDBJ databases">
        <title>Genome Sequences of Streptomyces kaniharaensis ATCC 21070.</title>
        <authorList>
            <person name="Zhu W."/>
            <person name="De Crecy-Lagard V."/>
            <person name="Richards N.G."/>
        </authorList>
    </citation>
    <scope>NUCLEOTIDE SEQUENCE [LARGE SCALE GENOMIC DNA]</scope>
    <source>
        <strain evidence="6 7">SF-557</strain>
    </source>
</reference>
<dbReference type="InterPro" id="IPR000873">
    <property type="entry name" value="AMP-dep_synth/lig_dom"/>
</dbReference>
<dbReference type="PANTHER" id="PTHR45527">
    <property type="entry name" value="NONRIBOSOMAL PEPTIDE SYNTHETASE"/>
    <property type="match status" value="1"/>
</dbReference>
<dbReference type="OrthoDB" id="3494848at2"/>
<dbReference type="InterPro" id="IPR036736">
    <property type="entry name" value="ACP-like_sf"/>
</dbReference>
<protein>
    <submittedName>
        <fullName evidence="6">Amino acid adenylation domain-containing protein</fullName>
    </submittedName>
</protein>
<comment type="caution">
    <text evidence="6">The sequence shown here is derived from an EMBL/GenBank/DDBJ whole genome shotgun (WGS) entry which is preliminary data.</text>
</comment>
<keyword evidence="3" id="KW-0597">Phosphoprotein</keyword>
<proteinExistence type="predicted"/>
<dbReference type="Pfam" id="PF13193">
    <property type="entry name" value="AMP-binding_C"/>
    <property type="match status" value="1"/>
</dbReference>
<dbReference type="EMBL" id="WBOF01000001">
    <property type="protein sequence ID" value="MQS10733.1"/>
    <property type="molecule type" value="Genomic_DNA"/>
</dbReference>
<dbReference type="Gene3D" id="3.30.559.10">
    <property type="entry name" value="Chloramphenicol acetyltransferase-like domain"/>
    <property type="match status" value="1"/>
</dbReference>
<dbReference type="PANTHER" id="PTHR45527:SF1">
    <property type="entry name" value="FATTY ACID SYNTHASE"/>
    <property type="match status" value="1"/>
</dbReference>
<feature type="region of interest" description="Disordered" evidence="4">
    <location>
        <begin position="1608"/>
        <end position="1628"/>
    </location>
</feature>
<dbReference type="NCBIfam" id="TIGR01733">
    <property type="entry name" value="AA-adenyl-dom"/>
    <property type="match status" value="1"/>
</dbReference>
<dbReference type="InterPro" id="IPR020806">
    <property type="entry name" value="PKS_PP-bd"/>
</dbReference>
<dbReference type="Gene3D" id="3.40.50.12780">
    <property type="entry name" value="N-terminal domain of ligase-like"/>
    <property type="match status" value="2"/>
</dbReference>
<feature type="domain" description="Carrier" evidence="5">
    <location>
        <begin position="1528"/>
        <end position="1606"/>
    </location>
</feature>
<gene>
    <name evidence="6" type="ORF">F7Q99_00155</name>
</gene>
<evidence type="ECO:0000256" key="1">
    <source>
        <dbReference type="ARBA" id="ARBA00001957"/>
    </source>
</evidence>
<dbReference type="InterPro" id="IPR009081">
    <property type="entry name" value="PP-bd_ACP"/>
</dbReference>
<evidence type="ECO:0000259" key="5">
    <source>
        <dbReference type="PROSITE" id="PS50075"/>
    </source>
</evidence>
<dbReference type="GO" id="GO:0031177">
    <property type="term" value="F:phosphopantetheine binding"/>
    <property type="evidence" value="ECO:0007669"/>
    <property type="project" value="InterPro"/>
</dbReference>
<dbReference type="InterPro" id="IPR042099">
    <property type="entry name" value="ANL_N_sf"/>
</dbReference>
<evidence type="ECO:0000313" key="6">
    <source>
        <dbReference type="EMBL" id="MQS10733.1"/>
    </source>
</evidence>
<dbReference type="SUPFAM" id="SSF52777">
    <property type="entry name" value="CoA-dependent acyltransferases"/>
    <property type="match status" value="2"/>
</dbReference>
<feature type="region of interest" description="Disordered" evidence="4">
    <location>
        <begin position="1503"/>
        <end position="1535"/>
    </location>
</feature>
<dbReference type="RefSeq" id="WP_153459512.1">
    <property type="nucleotide sequence ID" value="NZ_WBOF01000001.1"/>
</dbReference>
<name>A0A6N7KM86_9ACTN</name>
<feature type="domain" description="Carrier" evidence="5">
    <location>
        <begin position="515"/>
        <end position="593"/>
    </location>
</feature>
<dbReference type="Pfam" id="PF00501">
    <property type="entry name" value="AMP-binding"/>
    <property type="match status" value="3"/>
</dbReference>
<dbReference type="GO" id="GO:0009239">
    <property type="term" value="P:enterobactin biosynthetic process"/>
    <property type="evidence" value="ECO:0007669"/>
    <property type="project" value="TreeGrafter"/>
</dbReference>
<dbReference type="PROSITE" id="PS50075">
    <property type="entry name" value="CARRIER"/>
    <property type="match status" value="2"/>
</dbReference>
<dbReference type="Proteomes" id="UP000450000">
    <property type="component" value="Unassembled WGS sequence"/>
</dbReference>
<dbReference type="InterPro" id="IPR023213">
    <property type="entry name" value="CAT-like_dom_sf"/>
</dbReference>
<organism evidence="6 7">
    <name type="scientific">Streptomyces kaniharaensis</name>
    <dbReference type="NCBI Taxonomy" id="212423"/>
    <lineage>
        <taxon>Bacteria</taxon>
        <taxon>Bacillati</taxon>
        <taxon>Actinomycetota</taxon>
        <taxon>Actinomycetes</taxon>
        <taxon>Kitasatosporales</taxon>
        <taxon>Streptomycetaceae</taxon>
        <taxon>Streptomyces</taxon>
    </lineage>
</organism>
<evidence type="ECO:0000313" key="7">
    <source>
        <dbReference type="Proteomes" id="UP000450000"/>
    </source>
</evidence>
<keyword evidence="7" id="KW-1185">Reference proteome</keyword>
<dbReference type="InterPro" id="IPR025110">
    <property type="entry name" value="AMP-bd_C"/>
</dbReference>